<proteinExistence type="predicted"/>
<feature type="domain" description="PNPLA" evidence="9">
    <location>
        <begin position="232"/>
        <end position="414"/>
    </location>
</feature>
<reference evidence="10 11" key="1">
    <citation type="submission" date="2020-08" db="EMBL/GenBank/DDBJ databases">
        <authorList>
            <person name="Koutsovoulos G."/>
            <person name="Danchin GJ E."/>
        </authorList>
    </citation>
    <scope>NUCLEOTIDE SEQUENCE [LARGE SCALE GENOMIC DNA]</scope>
</reference>
<accession>A0A6V7WQ82</accession>
<dbReference type="AlphaFoldDB" id="A0A6V7WQ82"/>
<keyword evidence="2" id="KW-0677">Repeat</keyword>
<dbReference type="GO" id="GO:0016042">
    <property type="term" value="P:lipid catabolic process"/>
    <property type="evidence" value="ECO:0007669"/>
    <property type="project" value="UniProtKB-UniRule"/>
</dbReference>
<name>A0A6V7WQ82_MELEN</name>
<dbReference type="PROSITE" id="PS51635">
    <property type="entry name" value="PNPLA"/>
    <property type="match status" value="1"/>
</dbReference>
<dbReference type="Proteomes" id="UP000580250">
    <property type="component" value="Unassembled WGS sequence"/>
</dbReference>
<dbReference type="PANTHER" id="PTHR24139">
    <property type="entry name" value="CALCIUM-INDEPENDENT PHOSPHOLIPASE A2"/>
    <property type="match status" value="1"/>
</dbReference>
<keyword evidence="5 8" id="KW-0443">Lipid metabolism</keyword>
<dbReference type="SUPFAM" id="SSF48403">
    <property type="entry name" value="Ankyrin repeat"/>
    <property type="match status" value="1"/>
</dbReference>
<dbReference type="OrthoDB" id="5806726at2759"/>
<dbReference type="Gene3D" id="3.40.1090.10">
    <property type="entry name" value="Cytosolic phospholipase A2 catalytic domain"/>
    <property type="match status" value="1"/>
</dbReference>
<evidence type="ECO:0000313" key="11">
    <source>
        <dbReference type="Proteomes" id="UP000580250"/>
    </source>
</evidence>
<evidence type="ECO:0000256" key="6">
    <source>
        <dbReference type="ARBA" id="ARBA00023422"/>
    </source>
</evidence>
<dbReference type="Pfam" id="PF01734">
    <property type="entry name" value="Patatin"/>
    <property type="match status" value="1"/>
</dbReference>
<keyword evidence="3 8" id="KW-0378">Hydrolase</keyword>
<evidence type="ECO:0000313" key="10">
    <source>
        <dbReference type="EMBL" id="CAD2189171.1"/>
    </source>
</evidence>
<feature type="active site" description="Nucleophile" evidence="8">
    <location>
        <position position="273"/>
    </location>
</feature>
<keyword evidence="8" id="KW-0442">Lipid degradation</keyword>
<dbReference type="GO" id="GO:0052816">
    <property type="term" value="F:long-chain fatty acyl-CoA hydrolase activity"/>
    <property type="evidence" value="ECO:0007669"/>
    <property type="project" value="TreeGrafter"/>
</dbReference>
<dbReference type="SMART" id="SM00248">
    <property type="entry name" value="ANK"/>
    <property type="match status" value="2"/>
</dbReference>
<feature type="active site" description="Proton acceptor" evidence="8">
    <location>
        <position position="401"/>
    </location>
</feature>
<feature type="short sequence motif" description="GXSXG" evidence="8">
    <location>
        <begin position="271"/>
        <end position="275"/>
    </location>
</feature>
<evidence type="ECO:0000256" key="1">
    <source>
        <dbReference type="ARBA" id="ARBA00013278"/>
    </source>
</evidence>
<dbReference type="InterPro" id="IPR036770">
    <property type="entry name" value="Ankyrin_rpt-contain_sf"/>
</dbReference>
<dbReference type="PROSITE" id="PS50088">
    <property type="entry name" value="ANK_REPEAT"/>
    <property type="match status" value="1"/>
</dbReference>
<dbReference type="GO" id="GO:0005739">
    <property type="term" value="C:mitochondrion"/>
    <property type="evidence" value="ECO:0007669"/>
    <property type="project" value="TreeGrafter"/>
</dbReference>
<evidence type="ECO:0000256" key="3">
    <source>
        <dbReference type="ARBA" id="ARBA00022801"/>
    </source>
</evidence>
<gene>
    <name evidence="10" type="ORF">MENT_LOCUS41879</name>
</gene>
<dbReference type="GO" id="GO:2000304">
    <property type="term" value="P:positive regulation of ceramide biosynthetic process"/>
    <property type="evidence" value="ECO:0007669"/>
    <property type="project" value="TreeGrafter"/>
</dbReference>
<organism evidence="10 11">
    <name type="scientific">Meloidogyne enterolobii</name>
    <name type="common">Root-knot nematode worm</name>
    <name type="synonym">Meloidogyne mayaguensis</name>
    <dbReference type="NCBI Taxonomy" id="390850"/>
    <lineage>
        <taxon>Eukaryota</taxon>
        <taxon>Metazoa</taxon>
        <taxon>Ecdysozoa</taxon>
        <taxon>Nematoda</taxon>
        <taxon>Chromadorea</taxon>
        <taxon>Rhabditida</taxon>
        <taxon>Tylenchina</taxon>
        <taxon>Tylenchomorpha</taxon>
        <taxon>Tylenchoidea</taxon>
        <taxon>Meloidogynidae</taxon>
        <taxon>Meloidogyninae</taxon>
        <taxon>Meloidogyne</taxon>
    </lineage>
</organism>
<dbReference type="PROSITE" id="PS50297">
    <property type="entry name" value="ANK_REP_REGION"/>
    <property type="match status" value="1"/>
</dbReference>
<dbReference type="PANTHER" id="PTHR24139:SF34">
    <property type="entry name" value="85_88 KDA CALCIUM-INDEPENDENT PHOSPHOLIPASE A2"/>
    <property type="match status" value="1"/>
</dbReference>
<evidence type="ECO:0000256" key="2">
    <source>
        <dbReference type="ARBA" id="ARBA00022737"/>
    </source>
</evidence>
<evidence type="ECO:0000256" key="8">
    <source>
        <dbReference type="PROSITE-ProRule" id="PRU01161"/>
    </source>
</evidence>
<feature type="short sequence motif" description="DGA/G" evidence="8">
    <location>
        <begin position="401"/>
        <end position="403"/>
    </location>
</feature>
<evidence type="ECO:0000256" key="7">
    <source>
        <dbReference type="PROSITE-ProRule" id="PRU00023"/>
    </source>
</evidence>
<dbReference type="SUPFAM" id="SSF52151">
    <property type="entry name" value="FabD/lysophospholipase-like"/>
    <property type="match status" value="1"/>
</dbReference>
<comment type="catalytic activity">
    <reaction evidence="6">
        <text>a 1,2-diacyl-sn-glycero-3-phosphocholine + H2O = a 1-acyl-sn-glycero-3-phosphocholine + a fatty acid + H(+)</text>
        <dbReference type="Rhea" id="RHEA:15801"/>
        <dbReference type="ChEBI" id="CHEBI:15377"/>
        <dbReference type="ChEBI" id="CHEBI:15378"/>
        <dbReference type="ChEBI" id="CHEBI:28868"/>
        <dbReference type="ChEBI" id="CHEBI:57643"/>
        <dbReference type="ChEBI" id="CHEBI:58168"/>
        <dbReference type="EC" id="3.1.1.4"/>
    </reaction>
    <physiologicalReaction direction="left-to-right" evidence="6">
        <dbReference type="Rhea" id="RHEA:15802"/>
    </physiologicalReaction>
</comment>
<feature type="short sequence motif" description="GXGXXG" evidence="8">
    <location>
        <begin position="236"/>
        <end position="241"/>
    </location>
</feature>
<dbReference type="InterPro" id="IPR002641">
    <property type="entry name" value="PNPLA_dom"/>
</dbReference>
<protein>
    <recommendedName>
        <fullName evidence="1">phospholipase A2</fullName>
        <ecNumber evidence="1">3.1.1.4</ecNumber>
    </recommendedName>
</protein>
<evidence type="ECO:0000256" key="4">
    <source>
        <dbReference type="ARBA" id="ARBA00023043"/>
    </source>
</evidence>
<dbReference type="Pfam" id="PF12796">
    <property type="entry name" value="Ank_2"/>
    <property type="match status" value="1"/>
</dbReference>
<dbReference type="InterPro" id="IPR016035">
    <property type="entry name" value="Acyl_Trfase/lysoPLipase"/>
</dbReference>
<sequence>MSFFNKENLQKLGRAASVLNSGIQAVTAAQQVYQAVNGTGTQNGTTNQQLQPSQREITFVQPNAAEKGDKNKSLFGEFNEEFLKKNISLINQHRPSDGFTPLICAVLRKCLDSVVLLLSNGASVNATDSKGNTALHYADTPLIVKALIIFRADLNIKNKAGADCFSGRKRQEITQILLKAKLWDELKIIENATTTTTSPSLQTKINEHKQQIAVQCQFRKDLEDKKRSLRLLSLDGGGIKGLVLIQILMELEDICGNTENFVTKNFDWIAGTSTGAILALALADGYKPIQCLRLYLRLKDEIFLTRSNPLVPYPDEKIEKFLKENFGENRKMANIKNKKLKVFVTATKADQIPIKMILYRSYDTPLKKPIDPLPQNVNIWKAARCSSAAPTFFSSVNGVMDGGLMANNPGVTLLLEVFKNIDFQALSDKNENPPPDLAFMLSLGTGKSPEVAVPIPEFSPELGLQGIIQTVQSLNNLKSILVEQLSTSDGQVVEIARYMSHTRRVPYFRLTPSLNTDIQLDTVDNTLLIEMLWTTKEYIREKCSTDVLSLLELFSAFNRGNE</sequence>
<dbReference type="InterPro" id="IPR047148">
    <property type="entry name" value="PLPL9"/>
</dbReference>
<dbReference type="EMBL" id="CAJEWN010000736">
    <property type="protein sequence ID" value="CAD2189171.1"/>
    <property type="molecule type" value="Genomic_DNA"/>
</dbReference>
<evidence type="ECO:0000259" key="9">
    <source>
        <dbReference type="PROSITE" id="PS51635"/>
    </source>
</evidence>
<dbReference type="GO" id="GO:0047499">
    <property type="term" value="F:calcium-independent phospholipase A2 activity"/>
    <property type="evidence" value="ECO:0007669"/>
    <property type="project" value="InterPro"/>
</dbReference>
<dbReference type="InterPro" id="IPR002110">
    <property type="entry name" value="Ankyrin_rpt"/>
</dbReference>
<evidence type="ECO:0000256" key="5">
    <source>
        <dbReference type="ARBA" id="ARBA00023098"/>
    </source>
</evidence>
<dbReference type="Gene3D" id="1.25.40.20">
    <property type="entry name" value="Ankyrin repeat-containing domain"/>
    <property type="match status" value="1"/>
</dbReference>
<keyword evidence="4 7" id="KW-0040">ANK repeat</keyword>
<comment type="caution">
    <text evidence="10">The sequence shown here is derived from an EMBL/GenBank/DDBJ whole genome shotgun (WGS) entry which is preliminary data.</text>
</comment>
<dbReference type="EC" id="3.1.1.4" evidence="1"/>
<feature type="repeat" description="ANK" evidence="7">
    <location>
        <begin position="97"/>
        <end position="129"/>
    </location>
</feature>